<sequence length="487" mass="54458">MSEPLLHLRHRECEPHRLRDRIHIPRVHPYRPTQRRGAPNELGDDDQALLLLPEPLPANRVFIRHQIHPVPHRIHNTALTNRVIRDLLVSRDCPINKYDWFIPRAPIPLIDPPRNRSDLLLHFLNIPSSAPRRVRNLNQNHLPSQYRTLFQQLPHRKELQADPFKQIHVIHTQKNGFSHKPLPNLPNQISRIGPRHHRFQLPHMNPNGKNLDPDRPPIVLQPHIPPLRLIIKPKHPTTTRKELLPDGDRAVDLGGGEGGVEEEPEADAVRALAEERREEHQVIIMGPDPVFIGIKNLRHLISEGLVRGDVRAPLRLLEPGPAPGRREGEHVMQERPQVVLAEAVVVGVVGLGGEEDGDTSVILQKTLRDLVLLGWIHLRLETTDVDDLGFGGEAVPQLEDERVVVPLEVPIAGIRSRGPEGELVGDDDPPLRRGGGGGISAVGFRIGGDDAGDGHDSGDVVGGPAWIGEVFAARCEVEEVHARSRRH</sequence>
<keyword evidence="2" id="KW-1185">Reference proteome</keyword>
<reference evidence="1" key="1">
    <citation type="journal article" date="2023" name="Nat. Commun.">
        <title>Diploid and tetraploid genomes of Acorus and the evolution of monocots.</title>
        <authorList>
            <person name="Ma L."/>
            <person name="Liu K.W."/>
            <person name="Li Z."/>
            <person name="Hsiao Y.Y."/>
            <person name="Qi Y."/>
            <person name="Fu T."/>
            <person name="Tang G.D."/>
            <person name="Zhang D."/>
            <person name="Sun W.H."/>
            <person name="Liu D.K."/>
            <person name="Li Y."/>
            <person name="Chen G.Z."/>
            <person name="Liu X.D."/>
            <person name="Liao X.Y."/>
            <person name="Jiang Y.T."/>
            <person name="Yu X."/>
            <person name="Hao Y."/>
            <person name="Huang J."/>
            <person name="Zhao X.W."/>
            <person name="Ke S."/>
            <person name="Chen Y.Y."/>
            <person name="Wu W.L."/>
            <person name="Hsu J.L."/>
            <person name="Lin Y.F."/>
            <person name="Huang M.D."/>
            <person name="Li C.Y."/>
            <person name="Huang L."/>
            <person name="Wang Z.W."/>
            <person name="Zhao X."/>
            <person name="Zhong W.Y."/>
            <person name="Peng D.H."/>
            <person name="Ahmad S."/>
            <person name="Lan S."/>
            <person name="Zhang J.S."/>
            <person name="Tsai W.C."/>
            <person name="Van de Peer Y."/>
            <person name="Liu Z.J."/>
        </authorList>
    </citation>
    <scope>NUCLEOTIDE SEQUENCE</scope>
    <source>
        <strain evidence="1">SCP</strain>
    </source>
</reference>
<protein>
    <submittedName>
        <fullName evidence="1">Uncharacterized protein</fullName>
    </submittedName>
</protein>
<dbReference type="AlphaFoldDB" id="A0AAV9BFD9"/>
<organism evidence="1 2">
    <name type="scientific">Acorus gramineus</name>
    <name type="common">Dwarf sweet flag</name>
    <dbReference type="NCBI Taxonomy" id="55184"/>
    <lineage>
        <taxon>Eukaryota</taxon>
        <taxon>Viridiplantae</taxon>
        <taxon>Streptophyta</taxon>
        <taxon>Embryophyta</taxon>
        <taxon>Tracheophyta</taxon>
        <taxon>Spermatophyta</taxon>
        <taxon>Magnoliopsida</taxon>
        <taxon>Liliopsida</taxon>
        <taxon>Acoraceae</taxon>
        <taxon>Acorus</taxon>
    </lineage>
</organism>
<comment type="caution">
    <text evidence="1">The sequence shown here is derived from an EMBL/GenBank/DDBJ whole genome shotgun (WGS) entry which is preliminary data.</text>
</comment>
<accession>A0AAV9BFD9</accession>
<evidence type="ECO:0000313" key="2">
    <source>
        <dbReference type="Proteomes" id="UP001179952"/>
    </source>
</evidence>
<gene>
    <name evidence="1" type="ORF">QJS04_geneDACA003944</name>
</gene>
<proteinExistence type="predicted"/>
<dbReference type="Proteomes" id="UP001179952">
    <property type="component" value="Unassembled WGS sequence"/>
</dbReference>
<name>A0AAV9BFD9_ACOGR</name>
<reference evidence="1" key="2">
    <citation type="submission" date="2023-06" db="EMBL/GenBank/DDBJ databases">
        <authorList>
            <person name="Ma L."/>
            <person name="Liu K.-W."/>
            <person name="Li Z."/>
            <person name="Hsiao Y.-Y."/>
            <person name="Qi Y."/>
            <person name="Fu T."/>
            <person name="Tang G."/>
            <person name="Zhang D."/>
            <person name="Sun W.-H."/>
            <person name="Liu D.-K."/>
            <person name="Li Y."/>
            <person name="Chen G.-Z."/>
            <person name="Liu X.-D."/>
            <person name="Liao X.-Y."/>
            <person name="Jiang Y.-T."/>
            <person name="Yu X."/>
            <person name="Hao Y."/>
            <person name="Huang J."/>
            <person name="Zhao X.-W."/>
            <person name="Ke S."/>
            <person name="Chen Y.-Y."/>
            <person name="Wu W.-L."/>
            <person name="Hsu J.-L."/>
            <person name="Lin Y.-F."/>
            <person name="Huang M.-D."/>
            <person name="Li C.-Y."/>
            <person name="Huang L."/>
            <person name="Wang Z.-W."/>
            <person name="Zhao X."/>
            <person name="Zhong W.-Y."/>
            <person name="Peng D.-H."/>
            <person name="Ahmad S."/>
            <person name="Lan S."/>
            <person name="Zhang J.-S."/>
            <person name="Tsai W.-C."/>
            <person name="Van De Peer Y."/>
            <person name="Liu Z.-J."/>
        </authorList>
    </citation>
    <scope>NUCLEOTIDE SEQUENCE</scope>
    <source>
        <strain evidence="1">SCP</strain>
        <tissue evidence="1">Leaves</tissue>
    </source>
</reference>
<evidence type="ECO:0000313" key="1">
    <source>
        <dbReference type="EMBL" id="KAK1275180.1"/>
    </source>
</evidence>
<dbReference type="EMBL" id="JAUJYN010000003">
    <property type="protein sequence ID" value="KAK1275180.1"/>
    <property type="molecule type" value="Genomic_DNA"/>
</dbReference>